<dbReference type="RefSeq" id="WP_167149217.1">
    <property type="nucleotide sequence ID" value="NZ_JAAMOX010000001.1"/>
</dbReference>
<feature type="transmembrane region" description="Helical" evidence="1">
    <location>
        <begin position="65"/>
        <end position="85"/>
    </location>
</feature>
<proteinExistence type="predicted"/>
<evidence type="ECO:0000313" key="2">
    <source>
        <dbReference type="EMBL" id="NIH53532.1"/>
    </source>
</evidence>
<keyword evidence="1" id="KW-0472">Membrane</keyword>
<evidence type="ECO:0000313" key="3">
    <source>
        <dbReference type="Proteomes" id="UP000541033"/>
    </source>
</evidence>
<keyword evidence="1" id="KW-1133">Transmembrane helix</keyword>
<feature type="transmembrane region" description="Helical" evidence="1">
    <location>
        <begin position="132"/>
        <end position="151"/>
    </location>
</feature>
<protein>
    <submittedName>
        <fullName evidence="2">Uncharacterized protein</fullName>
    </submittedName>
</protein>
<keyword evidence="1" id="KW-0812">Transmembrane</keyword>
<evidence type="ECO:0000256" key="1">
    <source>
        <dbReference type="SAM" id="Phobius"/>
    </source>
</evidence>
<feature type="transmembrane region" description="Helical" evidence="1">
    <location>
        <begin position="21"/>
        <end position="45"/>
    </location>
</feature>
<gene>
    <name evidence="2" type="ORF">FHX76_001400</name>
</gene>
<keyword evidence="3" id="KW-1185">Reference proteome</keyword>
<dbReference type="EMBL" id="JAAMOX010000001">
    <property type="protein sequence ID" value="NIH53532.1"/>
    <property type="molecule type" value="Genomic_DNA"/>
</dbReference>
<feature type="transmembrane region" description="Helical" evidence="1">
    <location>
        <begin position="97"/>
        <end position="120"/>
    </location>
</feature>
<name>A0A7X5R112_9MICO</name>
<dbReference type="AlphaFoldDB" id="A0A7X5R112"/>
<reference evidence="2 3" key="1">
    <citation type="submission" date="2020-02" db="EMBL/GenBank/DDBJ databases">
        <title>Sequencing the genomes of 1000 actinobacteria strains.</title>
        <authorList>
            <person name="Klenk H.-P."/>
        </authorList>
    </citation>
    <scope>NUCLEOTIDE SEQUENCE [LARGE SCALE GENOMIC DNA]</scope>
    <source>
        <strain evidence="2 3">DSM 27960</strain>
    </source>
</reference>
<accession>A0A7X5R112</accession>
<dbReference type="Proteomes" id="UP000541033">
    <property type="component" value="Unassembled WGS sequence"/>
</dbReference>
<sequence length="155" mass="16520">MNSTQEVQKKRAKLGQLLVSIGSVVFGGVGFLTLGLVGVVIDIAYGDIMRSQHPWLTAGRAVASHLWPFALVVAAGLGLAIVGMIRLRLSGVRRSRVIATVMLSLGSTYLGIGAIMSLRLLSVEYTSADVRVTYLLLAIGGAGLVFWGLALRRRK</sequence>
<comment type="caution">
    <text evidence="2">The sequence shown here is derived from an EMBL/GenBank/DDBJ whole genome shotgun (WGS) entry which is preliminary data.</text>
</comment>
<organism evidence="2 3">
    <name type="scientific">Lysinibacter cavernae</name>
    <dbReference type="NCBI Taxonomy" id="1640652"/>
    <lineage>
        <taxon>Bacteria</taxon>
        <taxon>Bacillati</taxon>
        <taxon>Actinomycetota</taxon>
        <taxon>Actinomycetes</taxon>
        <taxon>Micrococcales</taxon>
        <taxon>Microbacteriaceae</taxon>
        <taxon>Lysinibacter</taxon>
    </lineage>
</organism>